<reference evidence="2" key="1">
    <citation type="journal article" date="2014" name="Int. J. Syst. Evol. Microbiol.">
        <title>Complete genome sequence of Corynebacterium casei LMG S-19264T (=DSM 44701T), isolated from a smear-ripened cheese.</title>
        <authorList>
            <consortium name="US DOE Joint Genome Institute (JGI-PGF)"/>
            <person name="Walter F."/>
            <person name="Albersmeier A."/>
            <person name="Kalinowski J."/>
            <person name="Ruckert C."/>
        </authorList>
    </citation>
    <scope>NUCLEOTIDE SEQUENCE</scope>
    <source>
        <strain evidence="2">CGMCC 4.7308</strain>
    </source>
</reference>
<dbReference type="Proteomes" id="UP000655208">
    <property type="component" value="Unassembled WGS sequence"/>
</dbReference>
<keyword evidence="3" id="KW-1185">Reference proteome</keyword>
<protein>
    <recommendedName>
        <fullName evidence="4">Aminoglycoside phosphotransferase domain-containing protein</fullName>
    </recommendedName>
</protein>
<reference evidence="2" key="2">
    <citation type="submission" date="2020-09" db="EMBL/GenBank/DDBJ databases">
        <authorList>
            <person name="Sun Q."/>
            <person name="Zhou Y."/>
        </authorList>
    </citation>
    <scope>NUCLEOTIDE SEQUENCE</scope>
    <source>
        <strain evidence="2">CGMCC 4.7308</strain>
    </source>
</reference>
<dbReference type="InterPro" id="IPR011009">
    <property type="entry name" value="Kinase-like_dom_sf"/>
</dbReference>
<dbReference type="EMBL" id="BMNA01000001">
    <property type="protein sequence ID" value="GGL86311.1"/>
    <property type="molecule type" value="Genomic_DNA"/>
</dbReference>
<name>A0A917WB76_9ACTN</name>
<organism evidence="2 3">
    <name type="scientific">Nakamurella endophytica</name>
    <dbReference type="NCBI Taxonomy" id="1748367"/>
    <lineage>
        <taxon>Bacteria</taxon>
        <taxon>Bacillati</taxon>
        <taxon>Actinomycetota</taxon>
        <taxon>Actinomycetes</taxon>
        <taxon>Nakamurellales</taxon>
        <taxon>Nakamurellaceae</taxon>
        <taxon>Nakamurella</taxon>
    </lineage>
</organism>
<dbReference type="Gene3D" id="1.10.510.10">
    <property type="entry name" value="Transferase(Phosphotransferase) domain 1"/>
    <property type="match status" value="1"/>
</dbReference>
<evidence type="ECO:0000256" key="1">
    <source>
        <dbReference type="SAM" id="MobiDB-lite"/>
    </source>
</evidence>
<sequence>MDVPDRLLDVPLDPLLDWARAGLAAAGFRDAGAAPVVRRREWSTVVRLDTDRGPVWVKANARDWRYEAALQVRLARWAPDVVLAPVLVDEARGWLVTPHGGDLLRSVPAGADWWAALLQGYAGLQRRAAGHVAELRALGLPDMTPATLPRWYAAVLERADAEPDARRLLPAEDRRELERLAPVVRELAGELAGDGLPVTVEHIDLHPGNVLSGPGGLRVFDWADAALAHPFLCLGGALDVAAGDGSDGDGSDGDGSDGDGSDGAAAAAADRLRQAYLRCWTPDPTAPVPDRLRRSAAVAECLFPVVTAASWLRLPLPLRPDFAVQWAGHLQRFRVTARLVAAGR</sequence>
<evidence type="ECO:0008006" key="4">
    <source>
        <dbReference type="Google" id="ProtNLM"/>
    </source>
</evidence>
<feature type="compositionally biased region" description="Acidic residues" evidence="1">
    <location>
        <begin position="246"/>
        <end position="260"/>
    </location>
</feature>
<accession>A0A917WB76</accession>
<dbReference type="Gene3D" id="1.20.58.840">
    <property type="match status" value="1"/>
</dbReference>
<gene>
    <name evidence="2" type="ORF">GCM10011594_02410</name>
</gene>
<proteinExistence type="predicted"/>
<dbReference type="SUPFAM" id="SSF56112">
    <property type="entry name" value="Protein kinase-like (PK-like)"/>
    <property type="match status" value="1"/>
</dbReference>
<dbReference type="RefSeq" id="WP_188939681.1">
    <property type="nucleotide sequence ID" value="NZ_BMNA01000001.1"/>
</dbReference>
<evidence type="ECO:0000313" key="3">
    <source>
        <dbReference type="Proteomes" id="UP000655208"/>
    </source>
</evidence>
<evidence type="ECO:0000313" key="2">
    <source>
        <dbReference type="EMBL" id="GGL86311.1"/>
    </source>
</evidence>
<feature type="region of interest" description="Disordered" evidence="1">
    <location>
        <begin position="244"/>
        <end position="264"/>
    </location>
</feature>
<dbReference type="AlphaFoldDB" id="A0A917WB76"/>
<comment type="caution">
    <text evidence="2">The sequence shown here is derived from an EMBL/GenBank/DDBJ whole genome shotgun (WGS) entry which is preliminary data.</text>
</comment>